<sequence length="300" mass="34143">MEDKLADVVDILERSNVDYSVIYYPEKSKKSIDIVARDPSRKLVIKVSMDKVSKEEIVELEKFAYLVNSFPVLVTDETEEDIAIQKDKVVGLSLEGFRKLIEGEKIFIYRTRGGIFVKIRSEVMKRKREKMSFSMGDLAKMLGVSRKTIYDYENGECDVSIEIAEKLVDIFGPEIIGDVFEDMNNRSRIELEDEEKNQVSKILADEGFSIATLKLTAVDVVASRGNEKVLIAIGPKRAEFARRKAEEAKKLATKLNASLITIVRTYNMVKELEKDGFKAYMSDDLTSLRDEIKRDNRGKG</sequence>
<organism evidence="1 2">
    <name type="scientific">Candidatus Aramenus sulfurataquae</name>
    <dbReference type="NCBI Taxonomy" id="1326980"/>
    <lineage>
        <taxon>Archaea</taxon>
        <taxon>Thermoproteota</taxon>
        <taxon>Thermoprotei</taxon>
        <taxon>Sulfolobales</taxon>
        <taxon>Sulfolobaceae</taxon>
        <taxon>Candidatus Aramenus</taxon>
    </lineage>
</organism>
<reference evidence="1" key="1">
    <citation type="submission" date="2024-07" db="EMBL/GenBank/DDBJ databases">
        <title>Metagenome and Metagenome-Assembled Genomes of Archaea from a hot spring from the geothermal field of Los Azufres, Mexico.</title>
        <authorList>
            <person name="Marin-Paredes R."/>
            <person name="Martinez-Romero E."/>
            <person name="Servin-Garciduenas L.E."/>
        </authorList>
    </citation>
    <scope>NUCLEOTIDE SEQUENCE</scope>
    <source>
        <strain evidence="1">AZ1-454</strain>
    </source>
</reference>
<accession>A0ACC6TP70</accession>
<proteinExistence type="predicted"/>
<protein>
    <submittedName>
        <fullName evidence="1">Helix-turn-helix domain-containing protein</fullName>
    </submittedName>
</protein>
<evidence type="ECO:0000313" key="2">
    <source>
        <dbReference type="Proteomes" id="UP000053480"/>
    </source>
</evidence>
<evidence type="ECO:0000313" key="1">
    <source>
        <dbReference type="EMBL" id="MEW9491584.1"/>
    </source>
</evidence>
<name>A0ACC6TP70_9CREN</name>
<gene>
    <name evidence="1" type="ORF">TQ35_0005200</name>
</gene>
<dbReference type="EMBL" id="JZWS03000005">
    <property type="protein sequence ID" value="MEW9491584.1"/>
    <property type="molecule type" value="Genomic_DNA"/>
</dbReference>
<comment type="caution">
    <text evidence="1">The sequence shown here is derived from an EMBL/GenBank/DDBJ whole genome shotgun (WGS) entry which is preliminary data.</text>
</comment>
<dbReference type="Proteomes" id="UP000053480">
    <property type="component" value="Unassembled WGS sequence"/>
</dbReference>